<gene>
    <name evidence="2" type="ORF">YASMINEVIRUS_817</name>
</gene>
<proteinExistence type="predicted"/>
<dbReference type="EMBL" id="UPSH01000001">
    <property type="protein sequence ID" value="VBB18354.1"/>
    <property type="molecule type" value="Genomic_DNA"/>
</dbReference>
<feature type="compositionally biased region" description="Basic and acidic residues" evidence="1">
    <location>
        <begin position="1"/>
        <end position="19"/>
    </location>
</feature>
<feature type="compositionally biased region" description="Polar residues" evidence="1">
    <location>
        <begin position="20"/>
        <end position="29"/>
    </location>
</feature>
<evidence type="ECO:0000313" key="2">
    <source>
        <dbReference type="EMBL" id="VBB18354.1"/>
    </source>
</evidence>
<organism evidence="2 3">
    <name type="scientific">Yasminevirus sp. GU-2018</name>
    <dbReference type="NCBI Taxonomy" id="2420051"/>
    <lineage>
        <taxon>Viruses</taxon>
        <taxon>Varidnaviria</taxon>
        <taxon>Bamfordvirae</taxon>
        <taxon>Nucleocytoviricota</taxon>
        <taxon>Megaviricetes</taxon>
        <taxon>Imitervirales</taxon>
        <taxon>Mimiviridae</taxon>
        <taxon>Klosneuvirinae</taxon>
        <taxon>Yasminevirus</taxon>
        <taxon>Yasminevirus saudimassiliense</taxon>
    </lineage>
</organism>
<dbReference type="Proteomes" id="UP000594342">
    <property type="component" value="Unassembled WGS sequence"/>
</dbReference>
<sequence>MSQKETKMTSSIKVEKDSSDNVVPSSSTCQATNPVPNFLSAFVNSIPDSQTLDPQKTSLHDVVIRHNKAEIERLVPISTNDNKGYYVMTDTMDPCSVFCHTKEITTKTGAKFMNTTFKLVNRTHRDDKNEKEENRTVNKHKKYDSDEEDEDEKPKKKSSVSVKAKEVEQNEAKTPAGELIEKLNTFMEGLTERIKYMMMIPETEKKKSFQLTINTIKLDKTIKYRNIIGLNEKKDNVDLACLRDVLRLCRYRLLLKINYLLVTQKTVLLNMRLVRVLPESLDPLPTTTKLNILSEFNKSLAKSVDKYNELANVVDTSHVSKQQAKDDIKKLLRIPTTVSTTKKYSRSINTTRSTNTSAPVTKTNERYTRYAKTKVGLISFSDK</sequence>
<evidence type="ECO:0000313" key="3">
    <source>
        <dbReference type="Proteomes" id="UP000594342"/>
    </source>
</evidence>
<evidence type="ECO:0000256" key="1">
    <source>
        <dbReference type="SAM" id="MobiDB-lite"/>
    </source>
</evidence>
<accession>A0A5K0UA63</accession>
<keyword evidence="3" id="KW-1185">Reference proteome</keyword>
<reference evidence="2 3" key="1">
    <citation type="submission" date="2018-10" db="EMBL/GenBank/DDBJ databases">
        <authorList>
            <consortium name="IHU Genomes"/>
        </authorList>
    </citation>
    <scope>NUCLEOTIDE SEQUENCE [LARGE SCALE GENOMIC DNA]</scope>
    <source>
        <strain evidence="2 3">A1</strain>
    </source>
</reference>
<protein>
    <submittedName>
        <fullName evidence="2">Uncharacterized protein</fullName>
    </submittedName>
</protein>
<name>A0A5K0UA63_9VIRU</name>
<comment type="caution">
    <text evidence="2">The sequence shown here is derived from an EMBL/GenBank/DDBJ whole genome shotgun (WGS) entry which is preliminary data.</text>
</comment>
<feature type="region of interest" description="Disordered" evidence="1">
    <location>
        <begin position="1"/>
        <end position="29"/>
    </location>
</feature>
<feature type="compositionally biased region" description="Basic and acidic residues" evidence="1">
    <location>
        <begin position="123"/>
        <end position="136"/>
    </location>
</feature>
<feature type="region of interest" description="Disordered" evidence="1">
    <location>
        <begin position="123"/>
        <end position="173"/>
    </location>
</feature>